<dbReference type="AlphaFoldDB" id="A0A8H4ZFS0"/>
<protein>
    <recommendedName>
        <fullName evidence="3">NACHT domain-containing protein</fullName>
    </recommendedName>
</protein>
<gene>
    <name evidence="4" type="ORF">FANTH_7199</name>
</gene>
<feature type="region of interest" description="Disordered" evidence="2">
    <location>
        <begin position="265"/>
        <end position="284"/>
    </location>
</feature>
<dbReference type="InterPro" id="IPR027417">
    <property type="entry name" value="P-loop_NTPase"/>
</dbReference>
<dbReference type="InterPro" id="IPR056693">
    <property type="entry name" value="DUF7791"/>
</dbReference>
<evidence type="ECO:0000256" key="1">
    <source>
        <dbReference type="ARBA" id="ARBA00022737"/>
    </source>
</evidence>
<evidence type="ECO:0000259" key="3">
    <source>
        <dbReference type="PROSITE" id="PS50837"/>
    </source>
</evidence>
<feature type="domain" description="NACHT" evidence="3">
    <location>
        <begin position="308"/>
        <end position="460"/>
    </location>
</feature>
<evidence type="ECO:0000313" key="4">
    <source>
        <dbReference type="EMBL" id="KAF5245739.1"/>
    </source>
</evidence>
<dbReference type="PANTHER" id="PTHR10039">
    <property type="entry name" value="AMELOGENIN"/>
    <property type="match status" value="1"/>
</dbReference>
<accession>A0A8H4ZFS0</accession>
<reference evidence="4 5" key="1">
    <citation type="journal article" date="2020" name="BMC Genomics">
        <title>Correction to: Identification and distribution of gene clusters required for synthesis of sphingolipid metabolism inhibitors in diverse species of the filamentous fungus Fusarium.</title>
        <authorList>
            <person name="Kim H.S."/>
            <person name="Lohmar J.M."/>
            <person name="Busman M."/>
            <person name="Brown D.W."/>
            <person name="Naumann T.A."/>
            <person name="Divon H.H."/>
            <person name="Lysoe E."/>
            <person name="Uhlig S."/>
            <person name="Proctor R.H."/>
        </authorList>
    </citation>
    <scope>NUCLEOTIDE SEQUENCE [LARGE SCALE GENOMIC DNA]</scope>
    <source>
        <strain evidence="4 5">NRRL 25214</strain>
    </source>
</reference>
<sequence>MATGLEALGAASAVISLISFAGSLASLTMKIYDGIPTAENELEDYSTRMLNAAQRVKSRQVPRGTPVNDKLSEVSQKCIDAAGELEKATRNITTQRGNKFKAFYSAVRAKKNRAKINELNKSLNLCKGLMETEILLKICDQDTAIARQQSQGFRSLELDMQNLIFKIAEGYTRVEQLVSIEAQATRDAINTHVTSEFKALGIKNISDNQRQRLLKSLKPEEIRERYNAVLPSSDACFERVFASYERVCHNDPGYKAWKGYEQSFGDGSENGSDEDNDEGGDEARAKEEVDEIDLIWECFSTWLQSDDKLFWIRGKPGSGKSTLIKFVINNDNTKRLLGSWHPNTRILSHFFWKIGSEPQNSIRGLLCSLLYNLLSEDEDAIDKVLRDFKFSESKDFYKEWSSPEAEKVLWSLLDVAAHPTCIFVDGLDEISDKDGYQALVSVVQRLTTCRGVKVCVSSRPETELVKRPESIGVQNLRLEDLTKPEMVVYIRQEFERLPQSRLADFLLKGFTSRLLHKAQGVFLWLALATKSVINGIMNGDDQETLSQRLEQLPEELESLYQTMWERLNGHNRVYRETAARYFRFAILDGWATILRVVSVEVLHYTDEPTLVQLALAVKAENRSIFPPKANDMGLFELDALCAATERDIQTRCAGMLQVGRYSALGDGLPNAILHLTRPVQFIHRTAHDFLFDTEYGQSILNYRSNEATLVDEGLKLLKCRLHLAATYYRELEVVSDCLQALLDCNRLNDKGANPEAILAILRTIKGLYEDSALFYGYPLRKPISFPCAAAYWLDSFDDFLVHSFMPTPSPELATNSLQELVLASRDMAMSKTSVGIIRRMIEFGGDAHVAMRSNISFMLPGHDINKTQYTTPFQSLLYDAFNSYRWNSNNAMRLYLDTIESLVQTCPDLHRKVILFLQEHGVWWSDQLLSRQGVWVAVEVDLQFLINQLLTNDDLRNIRTESDYRIRELAVSFTMPHVCVRHIVRLEGEEDPRALCYRILDQGPCLDVIDRLGREAYREEFEHLVGVLDAMNGPIDTSSDLESSSSSKWFEEVPIEEEMEMLIQEGIGLYREDDVNIS</sequence>
<proteinExistence type="predicted"/>
<evidence type="ECO:0000313" key="5">
    <source>
        <dbReference type="Proteomes" id="UP000573603"/>
    </source>
</evidence>
<dbReference type="PROSITE" id="PS50837">
    <property type="entry name" value="NACHT"/>
    <property type="match status" value="1"/>
</dbReference>
<evidence type="ECO:0000256" key="2">
    <source>
        <dbReference type="SAM" id="MobiDB-lite"/>
    </source>
</evidence>
<name>A0A8H4ZFS0_9HYPO</name>
<dbReference type="EMBL" id="JABEVY010000159">
    <property type="protein sequence ID" value="KAF5245739.1"/>
    <property type="molecule type" value="Genomic_DNA"/>
</dbReference>
<keyword evidence="5" id="KW-1185">Reference proteome</keyword>
<dbReference type="PANTHER" id="PTHR10039:SF5">
    <property type="entry name" value="NACHT DOMAIN-CONTAINING PROTEIN"/>
    <property type="match status" value="1"/>
</dbReference>
<organism evidence="4 5">
    <name type="scientific">Fusarium anthophilum</name>
    <dbReference type="NCBI Taxonomy" id="48485"/>
    <lineage>
        <taxon>Eukaryota</taxon>
        <taxon>Fungi</taxon>
        <taxon>Dikarya</taxon>
        <taxon>Ascomycota</taxon>
        <taxon>Pezizomycotina</taxon>
        <taxon>Sordariomycetes</taxon>
        <taxon>Hypocreomycetidae</taxon>
        <taxon>Hypocreales</taxon>
        <taxon>Nectriaceae</taxon>
        <taxon>Fusarium</taxon>
        <taxon>Fusarium fujikuroi species complex</taxon>
    </lineage>
</organism>
<dbReference type="SUPFAM" id="SSF52540">
    <property type="entry name" value="P-loop containing nucleoside triphosphate hydrolases"/>
    <property type="match status" value="1"/>
</dbReference>
<comment type="caution">
    <text evidence="4">The sequence shown here is derived from an EMBL/GenBank/DDBJ whole genome shotgun (WGS) entry which is preliminary data.</text>
</comment>
<dbReference type="InterPro" id="IPR007111">
    <property type="entry name" value="NACHT_NTPase"/>
</dbReference>
<dbReference type="Gene3D" id="3.40.50.300">
    <property type="entry name" value="P-loop containing nucleotide triphosphate hydrolases"/>
    <property type="match status" value="1"/>
</dbReference>
<dbReference type="Pfam" id="PF24883">
    <property type="entry name" value="NPHP3_N"/>
    <property type="match status" value="1"/>
</dbReference>
<dbReference type="Proteomes" id="UP000573603">
    <property type="component" value="Unassembled WGS sequence"/>
</dbReference>
<keyword evidence="1" id="KW-0677">Repeat</keyword>
<feature type="compositionally biased region" description="Acidic residues" evidence="2">
    <location>
        <begin position="271"/>
        <end position="280"/>
    </location>
</feature>
<dbReference type="Pfam" id="PF25053">
    <property type="entry name" value="DUF7791"/>
    <property type="match status" value="1"/>
</dbReference>
<dbReference type="InterPro" id="IPR056884">
    <property type="entry name" value="NPHP3-like_N"/>
</dbReference>